<sequence length="637" mass="70776">MTDQTFHFTLGPVQGFVAQARRTRDFWAGSFLLSWLAGAAMQAVTQQGGKIDFPTPDKTYLDWLTGAKSGADGPRQGCIPNRFKAVQCKVPDNFQPEYVEQTVRAAWAALAEAVWQRDLQPHHPHTETRAIWERQIKGFWEISWALGSGNSLLDQRKNRRSHLPPIESGVKCSMMAGWQELSGAAHPGDRQLEQFWTPIRNRYPSDFADQEQLCAIAFIKRRFVAAFATLRAPMSDARWTLHGWPLKGQMPSTLDLAAAHWVERLSNAEPLQTAIDALVATSPQLGRSDRGLGLLRCVREHTNQQLAQLHSSALFAHVLENQGICPDRTAVKAVKQLIKEQQHGEPSPFYAILLMDGDSLGKLLQSDLNAPPKISQALNAFTACVPELVDQHHGFLIYAGGDDVLALLPLDDALGCAAAIRVAYLAAFKQAFGKDGCSTISAAVTFAHVKIPLTRVLRDSHHLLDNLAKEATGRDALAVRVLKPSGEALQWARPWECAINPAQSGQLVIERLAQDFAVQERAAGERTFSGKFFYRIRERFQFINPPKDQPDVEPVFDQAQAVSLLAVDYLASGVNDGRRNTLTLAEAERLITPLLDQCRPVKRELHDDQPMFTKSQRFDPDGALLVRFLAQKGVETR</sequence>
<reference evidence="5" key="1">
    <citation type="submission" date="2016-10" db="EMBL/GenBank/DDBJ databases">
        <authorList>
            <person name="Varghese N."/>
            <person name="Submissions S."/>
        </authorList>
    </citation>
    <scope>NUCLEOTIDE SEQUENCE [LARGE SCALE GENOMIC DNA]</scope>
    <source>
        <strain evidence="5">DSM 173</strain>
    </source>
</reference>
<dbReference type="STRING" id="61595.SAMN05421644_1048"/>
<dbReference type="RefSeq" id="WP_091331917.1">
    <property type="nucleotide sequence ID" value="NZ_FNOW01000004.1"/>
</dbReference>
<evidence type="ECO:0000313" key="4">
    <source>
        <dbReference type="EMBL" id="SDX45518.1"/>
    </source>
</evidence>
<dbReference type="PROSITE" id="PS50887">
    <property type="entry name" value="GGDEF"/>
    <property type="match status" value="1"/>
</dbReference>
<proteinExistence type="predicted"/>
<dbReference type="Pfam" id="PF22335">
    <property type="entry name" value="Cas10-Cmr2_palm2"/>
    <property type="match status" value="1"/>
</dbReference>
<feature type="domain" description="GGDEF" evidence="3">
    <location>
        <begin position="348"/>
        <end position="482"/>
    </location>
</feature>
<evidence type="ECO:0000256" key="2">
    <source>
        <dbReference type="ARBA" id="ARBA00023118"/>
    </source>
</evidence>
<evidence type="ECO:0000256" key="1">
    <source>
        <dbReference type="ARBA" id="ARBA00022741"/>
    </source>
</evidence>
<dbReference type="NCBIfam" id="TIGR02577">
    <property type="entry name" value="cas_TM1794_Cmr2"/>
    <property type="match status" value="1"/>
</dbReference>
<keyword evidence="1" id="KW-0547">Nucleotide-binding</keyword>
<dbReference type="EMBL" id="FNOW01000004">
    <property type="protein sequence ID" value="SDX45518.1"/>
    <property type="molecule type" value="Genomic_DNA"/>
</dbReference>
<dbReference type="InterPro" id="IPR013407">
    <property type="entry name" value="CRISPR-assoc_prot_Cmr2"/>
</dbReference>
<evidence type="ECO:0000313" key="5">
    <source>
        <dbReference type="Proteomes" id="UP000198672"/>
    </source>
</evidence>
<name>A0A1H3BV67_ALLWA</name>
<accession>A0A1H3BV67</accession>
<organism evidence="4 5">
    <name type="scientific">Allochromatium warmingii</name>
    <name type="common">Chromatium warmingii</name>
    <dbReference type="NCBI Taxonomy" id="61595"/>
    <lineage>
        <taxon>Bacteria</taxon>
        <taxon>Pseudomonadati</taxon>
        <taxon>Pseudomonadota</taxon>
        <taxon>Gammaproteobacteria</taxon>
        <taxon>Chromatiales</taxon>
        <taxon>Chromatiaceae</taxon>
        <taxon>Allochromatium</taxon>
    </lineage>
</organism>
<dbReference type="GO" id="GO:0051607">
    <property type="term" value="P:defense response to virus"/>
    <property type="evidence" value="ECO:0007669"/>
    <property type="project" value="UniProtKB-KW"/>
</dbReference>
<dbReference type="InterPro" id="IPR024615">
    <property type="entry name" value="CRISPR-assoc_Cmr2_N"/>
</dbReference>
<dbReference type="InterPro" id="IPR038242">
    <property type="entry name" value="Cmr2_N"/>
</dbReference>
<keyword evidence="5" id="KW-1185">Reference proteome</keyword>
<dbReference type="InterPro" id="IPR054767">
    <property type="entry name" value="Cas10-Cmr2_palm2"/>
</dbReference>
<dbReference type="InterPro" id="IPR000160">
    <property type="entry name" value="GGDEF_dom"/>
</dbReference>
<dbReference type="InterPro" id="IPR043128">
    <property type="entry name" value="Rev_trsase/Diguanyl_cyclase"/>
</dbReference>
<dbReference type="Pfam" id="PF12469">
    <property type="entry name" value="Cmr2_N"/>
    <property type="match status" value="1"/>
</dbReference>
<dbReference type="Proteomes" id="UP000198672">
    <property type="component" value="Unassembled WGS sequence"/>
</dbReference>
<evidence type="ECO:0000259" key="3">
    <source>
        <dbReference type="PROSITE" id="PS50887"/>
    </source>
</evidence>
<keyword evidence="2" id="KW-0051">Antiviral defense</keyword>
<dbReference type="AlphaFoldDB" id="A0A1H3BV67"/>
<gene>
    <name evidence="4" type="ORF">SAMN05421644_1048</name>
</gene>
<dbReference type="OrthoDB" id="9758700at2"/>
<dbReference type="GO" id="GO:0000166">
    <property type="term" value="F:nucleotide binding"/>
    <property type="evidence" value="ECO:0007669"/>
    <property type="project" value="UniProtKB-KW"/>
</dbReference>
<protein>
    <submittedName>
        <fullName evidence="4">CRISPR-associated protein Cmr2</fullName>
    </submittedName>
</protein>
<dbReference type="Gene3D" id="3.30.70.270">
    <property type="match status" value="1"/>
</dbReference>
<dbReference type="Gene3D" id="3.30.70.2220">
    <property type="entry name" value="CRISPR-Cas system, Cmr2 subunit, D1 domain, cysteine cluster"/>
    <property type="match status" value="1"/>
</dbReference>